<accession>A0A2J6R0H6</accession>
<feature type="chain" id="PRO_5014435724" description="Alpha/beta-hydrolase" evidence="3">
    <location>
        <begin position="26"/>
        <end position="587"/>
    </location>
</feature>
<comment type="similarity">
    <text evidence="1">Belongs to the peptidase S33 family.</text>
</comment>
<evidence type="ECO:0000256" key="2">
    <source>
        <dbReference type="ARBA" id="ARBA00022801"/>
    </source>
</evidence>
<evidence type="ECO:0000259" key="4">
    <source>
        <dbReference type="Pfam" id="PF00561"/>
    </source>
</evidence>
<feature type="signal peptide" evidence="3">
    <location>
        <begin position="1"/>
        <end position="25"/>
    </location>
</feature>
<reference evidence="6 7" key="1">
    <citation type="submission" date="2016-04" db="EMBL/GenBank/DDBJ databases">
        <title>A degradative enzymes factory behind the ericoid mycorrhizal symbiosis.</title>
        <authorList>
            <consortium name="DOE Joint Genome Institute"/>
            <person name="Martino E."/>
            <person name="Morin E."/>
            <person name="Grelet G."/>
            <person name="Kuo A."/>
            <person name="Kohler A."/>
            <person name="Daghino S."/>
            <person name="Barry K."/>
            <person name="Choi C."/>
            <person name="Cichocki N."/>
            <person name="Clum A."/>
            <person name="Copeland A."/>
            <person name="Hainaut M."/>
            <person name="Haridas S."/>
            <person name="Labutti K."/>
            <person name="Lindquist E."/>
            <person name="Lipzen A."/>
            <person name="Khouja H.-R."/>
            <person name="Murat C."/>
            <person name="Ohm R."/>
            <person name="Olson A."/>
            <person name="Spatafora J."/>
            <person name="Veneault-Fourrey C."/>
            <person name="Henrissat B."/>
            <person name="Grigoriev I."/>
            <person name="Martin F."/>
            <person name="Perotto S."/>
        </authorList>
    </citation>
    <scope>NUCLEOTIDE SEQUENCE [LARGE SCALE GENOMIC DNA]</scope>
    <source>
        <strain evidence="6 7">F</strain>
    </source>
</reference>
<proteinExistence type="inferred from homology"/>
<feature type="domain" description="AB hydrolase-1" evidence="4">
    <location>
        <begin position="105"/>
        <end position="285"/>
    </location>
</feature>
<feature type="domain" description="Peptidase S33 tripeptidyl aminopeptidase-like C-terminal" evidence="5">
    <location>
        <begin position="455"/>
        <end position="553"/>
    </location>
</feature>
<dbReference type="Proteomes" id="UP000235786">
    <property type="component" value="Unassembled WGS sequence"/>
</dbReference>
<keyword evidence="7" id="KW-1185">Reference proteome</keyword>
<dbReference type="GO" id="GO:0016787">
    <property type="term" value="F:hydrolase activity"/>
    <property type="evidence" value="ECO:0007669"/>
    <property type="project" value="UniProtKB-KW"/>
</dbReference>
<dbReference type="STRING" id="1149755.A0A2J6R0H6"/>
<dbReference type="InterPro" id="IPR013595">
    <property type="entry name" value="Pept_S33_TAP-like_C"/>
</dbReference>
<evidence type="ECO:0000259" key="5">
    <source>
        <dbReference type="Pfam" id="PF08386"/>
    </source>
</evidence>
<dbReference type="Pfam" id="PF08386">
    <property type="entry name" value="Abhydrolase_4"/>
    <property type="match status" value="1"/>
</dbReference>
<name>A0A2J6R0H6_HYAVF</name>
<evidence type="ECO:0000313" key="6">
    <source>
        <dbReference type="EMBL" id="PMD32024.1"/>
    </source>
</evidence>
<dbReference type="SUPFAM" id="SSF53474">
    <property type="entry name" value="alpha/beta-Hydrolases"/>
    <property type="match status" value="1"/>
</dbReference>
<dbReference type="AlphaFoldDB" id="A0A2J6R0H6"/>
<dbReference type="InterPro" id="IPR000073">
    <property type="entry name" value="AB_hydrolase_1"/>
</dbReference>
<dbReference type="EMBL" id="KZ613960">
    <property type="protein sequence ID" value="PMD32024.1"/>
    <property type="molecule type" value="Genomic_DNA"/>
</dbReference>
<keyword evidence="3" id="KW-0732">Signal</keyword>
<keyword evidence="2" id="KW-0378">Hydrolase</keyword>
<gene>
    <name evidence="6" type="ORF">L207DRAFT_640347</name>
</gene>
<evidence type="ECO:0000256" key="1">
    <source>
        <dbReference type="ARBA" id="ARBA00010088"/>
    </source>
</evidence>
<dbReference type="Pfam" id="PF00561">
    <property type="entry name" value="Abhydrolase_1"/>
    <property type="match status" value="1"/>
</dbReference>
<dbReference type="InterPro" id="IPR029058">
    <property type="entry name" value="AB_hydrolase_fold"/>
</dbReference>
<evidence type="ECO:0000256" key="3">
    <source>
        <dbReference type="SAM" id="SignalP"/>
    </source>
</evidence>
<evidence type="ECO:0008006" key="8">
    <source>
        <dbReference type="Google" id="ProtNLM"/>
    </source>
</evidence>
<dbReference type="InterPro" id="IPR051601">
    <property type="entry name" value="Serine_prot/Carboxylest_S33"/>
</dbReference>
<dbReference type="OrthoDB" id="425534at2759"/>
<evidence type="ECO:0000313" key="7">
    <source>
        <dbReference type="Proteomes" id="UP000235786"/>
    </source>
</evidence>
<dbReference type="PANTHER" id="PTHR43248">
    <property type="entry name" value="2-SUCCINYL-6-HYDROXY-2,4-CYCLOHEXADIENE-1-CARBOXYLATE SYNTHASE"/>
    <property type="match status" value="1"/>
</dbReference>
<organism evidence="6 7">
    <name type="scientific">Hyaloscypha variabilis (strain UAMH 11265 / GT02V1 / F)</name>
    <name type="common">Meliniomyces variabilis</name>
    <dbReference type="NCBI Taxonomy" id="1149755"/>
    <lineage>
        <taxon>Eukaryota</taxon>
        <taxon>Fungi</taxon>
        <taxon>Dikarya</taxon>
        <taxon>Ascomycota</taxon>
        <taxon>Pezizomycotina</taxon>
        <taxon>Leotiomycetes</taxon>
        <taxon>Helotiales</taxon>
        <taxon>Hyaloscyphaceae</taxon>
        <taxon>Hyaloscypha</taxon>
        <taxon>Hyaloscypha variabilis</taxon>
    </lineage>
</organism>
<protein>
    <recommendedName>
        <fullName evidence="8">Alpha/beta-hydrolase</fullName>
    </recommendedName>
</protein>
<dbReference type="PANTHER" id="PTHR43248:SF25">
    <property type="entry name" value="AB HYDROLASE-1 DOMAIN-CONTAINING PROTEIN-RELATED"/>
    <property type="match status" value="1"/>
</dbReference>
<dbReference type="Gene3D" id="3.40.50.1820">
    <property type="entry name" value="alpha/beta hydrolase"/>
    <property type="match status" value="1"/>
</dbReference>
<sequence>MTKASIFYAILLSCIAFSRLTTASAANSTNSTTPTNSTTTTNSTRQWTFAEIPPSKHVLTWYSCYDDFLCAVLEVPLNYQNPKEGRSLVPLINYPAKKTPYKGMILVNPGGPGISGVDLIRSLATQNISFFGLDYDFVSWDPRGCGYAIPAGDCALTNLTIPLGPASLVQRRDLDKIHGPSLPEQYFENVYNVAYELGQECTNSIGGPLDSGPHMSSTTIARDMLSIVDAYANSWRGQNCEDDASLLNYWGMSYGTFIGQVFASLFPHRVGRVVLDGVLDPDQISKQSGLNMVNQADEAFSTLFLYCHLAGPKLCPFYTGTTAHDIYLRFENIITQLNVTQALEQNWTNSTAMWVVLQGLKGTFYTYTYHAIDNFPIAALILTAIETLVPNITLEAVENLEKELPPPINPPLTINDTWSTGTACADNGGRYIGQPLGEWADAIQVMENESWLSGESQIVNQMFCAGWNITTAEHYGGPFGGDTKHPILFVSNTVDPITPIMNGQKGTRIFKDAQLLTNEAVGHTTLPTQNACALAKIGAFLINGTLPGTDNYCPLEAGPWGVLANGTLSELLEAADLSGVMRKLGRK</sequence>